<comment type="caution">
    <text evidence="1">The sequence shown here is derived from an EMBL/GenBank/DDBJ whole genome shotgun (WGS) entry which is preliminary data.</text>
</comment>
<accession>A0A9W7YCC8</accession>
<proteinExistence type="predicted"/>
<evidence type="ECO:0008006" key="3">
    <source>
        <dbReference type="Google" id="ProtNLM"/>
    </source>
</evidence>
<name>A0A9W7YCC8_9FUNG</name>
<protein>
    <recommendedName>
        <fullName evidence="3">F-box domain-containing protein</fullName>
    </recommendedName>
</protein>
<sequence length="567" mass="64219">MAADQIHCPWPHINGLPPELLGLIFDEFCNTVAEDGVNPAVWKEMLPLVAVCRMWRTHALRHVYKWAFVECHSELSSDTDSDDGGTPDDQQHQWLTNADLFLSLNKTLLARNVILYMEAELSLAQFMQQAVDILAVGKAPWSEVRSLHISINSDIDDSENVDSSSAEGEQWRASLKDAADAMARCLPMLGKVRIFAHLSQQKSAATRSFSNRLLSRVGGRLNSLTTFVPVNIQIPAFTPRLTQLRMTFDHRGACYIPRVFAQSLQSLVIVNAPRVFPWERFASDASPRKVVFSNLREFSAYFQSSELDEETWAAGSASSAEIQVHMPCLRELRVELAPVGFLEALRRRVPEQLARLHIAGPLELIKSALCLDIKKVDVLVVRLMMLRRRHKSMFYRATEAMFGEQALCKRPYCTLDSMPFELDFGRVQWRHLRQLSLDFPTELDMLGRCIHGLPCLEQVCASALTFANVGAADIVDSLPPSYQMPAPFDSQIEMLSMGTKYPSLMLQYGLLILTKIILRIPALKKLYLEDSYVDLVRQLDHSHPALRRLRQVMILPEDMMQICEKHG</sequence>
<dbReference type="EMBL" id="JANBOI010000712">
    <property type="protein sequence ID" value="KAJ1728918.1"/>
    <property type="molecule type" value="Genomic_DNA"/>
</dbReference>
<reference evidence="1" key="1">
    <citation type="submission" date="2022-07" db="EMBL/GenBank/DDBJ databases">
        <title>Phylogenomic reconstructions and comparative analyses of Kickxellomycotina fungi.</title>
        <authorList>
            <person name="Reynolds N.K."/>
            <person name="Stajich J.E."/>
            <person name="Barry K."/>
            <person name="Grigoriev I.V."/>
            <person name="Crous P."/>
            <person name="Smith M.E."/>
        </authorList>
    </citation>
    <scope>NUCLEOTIDE SEQUENCE</scope>
    <source>
        <strain evidence="1">BCRC 34381</strain>
    </source>
</reference>
<keyword evidence="2" id="KW-1185">Reference proteome</keyword>
<organism evidence="1 2">
    <name type="scientific">Coemansia biformis</name>
    <dbReference type="NCBI Taxonomy" id="1286918"/>
    <lineage>
        <taxon>Eukaryota</taxon>
        <taxon>Fungi</taxon>
        <taxon>Fungi incertae sedis</taxon>
        <taxon>Zoopagomycota</taxon>
        <taxon>Kickxellomycotina</taxon>
        <taxon>Kickxellomycetes</taxon>
        <taxon>Kickxellales</taxon>
        <taxon>Kickxellaceae</taxon>
        <taxon>Coemansia</taxon>
    </lineage>
</organism>
<dbReference type="AlphaFoldDB" id="A0A9W7YCC8"/>
<evidence type="ECO:0000313" key="2">
    <source>
        <dbReference type="Proteomes" id="UP001143981"/>
    </source>
</evidence>
<dbReference type="Proteomes" id="UP001143981">
    <property type="component" value="Unassembled WGS sequence"/>
</dbReference>
<gene>
    <name evidence="1" type="ORF">LPJ61_003784</name>
</gene>
<evidence type="ECO:0000313" key="1">
    <source>
        <dbReference type="EMBL" id="KAJ1728918.1"/>
    </source>
</evidence>
<dbReference type="OrthoDB" id="5525548at2759"/>